<gene>
    <name evidence="1" type="ORF">A2982_02305</name>
</gene>
<name>A0A1F4V2W1_UNCKA</name>
<dbReference type="EMBL" id="MEVH01000021">
    <property type="protein sequence ID" value="OGC51511.1"/>
    <property type="molecule type" value="Genomic_DNA"/>
</dbReference>
<comment type="caution">
    <text evidence="1">The sequence shown here is derived from an EMBL/GenBank/DDBJ whole genome shotgun (WGS) entry which is preliminary data.</text>
</comment>
<protein>
    <submittedName>
        <fullName evidence="1">Uncharacterized protein</fullName>
    </submittedName>
</protein>
<dbReference type="AlphaFoldDB" id="A0A1F4V2W1"/>
<dbReference type="Proteomes" id="UP000178771">
    <property type="component" value="Unassembled WGS sequence"/>
</dbReference>
<accession>A0A1F4V2W1</accession>
<evidence type="ECO:0000313" key="2">
    <source>
        <dbReference type="Proteomes" id="UP000178771"/>
    </source>
</evidence>
<reference evidence="1 2" key="1">
    <citation type="journal article" date="2016" name="Nat. Commun.">
        <title>Thousands of microbial genomes shed light on interconnected biogeochemical processes in an aquifer system.</title>
        <authorList>
            <person name="Anantharaman K."/>
            <person name="Brown C.T."/>
            <person name="Hug L.A."/>
            <person name="Sharon I."/>
            <person name="Castelle C.J."/>
            <person name="Probst A.J."/>
            <person name="Thomas B.C."/>
            <person name="Singh A."/>
            <person name="Wilkins M.J."/>
            <person name="Karaoz U."/>
            <person name="Brodie E.L."/>
            <person name="Williams K.H."/>
            <person name="Hubbard S.S."/>
            <person name="Banfield J.F."/>
        </authorList>
    </citation>
    <scope>NUCLEOTIDE SEQUENCE [LARGE SCALE GENOMIC DNA]</scope>
</reference>
<organism evidence="1 2">
    <name type="scientific">candidate division WWE3 bacterium RIFCSPLOWO2_01_FULL_39_13</name>
    <dbReference type="NCBI Taxonomy" id="1802624"/>
    <lineage>
        <taxon>Bacteria</taxon>
        <taxon>Katanobacteria</taxon>
    </lineage>
</organism>
<dbReference type="STRING" id="1802624.A2982_02305"/>
<evidence type="ECO:0000313" key="1">
    <source>
        <dbReference type="EMBL" id="OGC51511.1"/>
    </source>
</evidence>
<proteinExistence type="predicted"/>
<sequence>MDTVSPVTRHAAKGGAIRKAGFLTGIHALPPEAKNKLDELLLRRYAPERALAILERQYPDTNLPSKSAVYTYKAKYLPVSMTNSRHVSLNVEKLDIEKMNVASLYVSHLKRFIAIDLNVLQDRWYKGLETEQETGKTLRYTNELGKMYMDGIKLGMDMLLKLNVSIDTQEEKESNKTESKGWNLTDLQRRKVFIIVAQSAYERRENGEQLDDLDAAYARFFERRGKIELASIAAREQYEAEQKEKDTPQITQLAV</sequence>